<dbReference type="Proteomes" id="UP000294003">
    <property type="component" value="Unassembled WGS sequence"/>
</dbReference>
<feature type="compositionally biased region" description="Basic and acidic residues" evidence="1">
    <location>
        <begin position="55"/>
        <end position="70"/>
    </location>
</feature>
<dbReference type="EMBL" id="QJNS01000016">
    <property type="protein sequence ID" value="RYO93746.1"/>
    <property type="molecule type" value="Genomic_DNA"/>
</dbReference>
<feature type="region of interest" description="Disordered" evidence="1">
    <location>
        <begin position="44"/>
        <end position="84"/>
    </location>
</feature>
<organism evidence="2 3">
    <name type="scientific">Monosporascus cannonballus</name>
    <dbReference type="NCBI Taxonomy" id="155416"/>
    <lineage>
        <taxon>Eukaryota</taxon>
        <taxon>Fungi</taxon>
        <taxon>Dikarya</taxon>
        <taxon>Ascomycota</taxon>
        <taxon>Pezizomycotina</taxon>
        <taxon>Sordariomycetes</taxon>
        <taxon>Xylariomycetidae</taxon>
        <taxon>Xylariales</taxon>
        <taxon>Xylariales incertae sedis</taxon>
        <taxon>Monosporascus</taxon>
    </lineage>
</organism>
<proteinExistence type="predicted"/>
<evidence type="ECO:0000256" key="1">
    <source>
        <dbReference type="SAM" id="MobiDB-lite"/>
    </source>
</evidence>
<protein>
    <submittedName>
        <fullName evidence="2">Uncharacterized protein</fullName>
    </submittedName>
</protein>
<reference evidence="2 3" key="1">
    <citation type="submission" date="2018-06" db="EMBL/GenBank/DDBJ databases">
        <title>Complete Genomes of Monosporascus.</title>
        <authorList>
            <person name="Robinson A.J."/>
            <person name="Natvig D.O."/>
        </authorList>
    </citation>
    <scope>NUCLEOTIDE SEQUENCE [LARGE SCALE GENOMIC DNA]</scope>
    <source>
        <strain evidence="2 3">CBS 609.92</strain>
    </source>
</reference>
<sequence length="130" mass="15019">MYGPIAQFVSSACEDLGWFTDYIPFDSQAGSLKVLGVGTVELPVQREPGRTSGPDAHERRRFEEHRESFTRRQQQQAAVGRYTEAEKQRIKEHYGNEFRFLLQHGLRIYKEEDRGEGRDIVKALMQDDGN</sequence>
<evidence type="ECO:0000313" key="3">
    <source>
        <dbReference type="Proteomes" id="UP000294003"/>
    </source>
</evidence>
<accession>A0ABY0HM28</accession>
<keyword evidence="3" id="KW-1185">Reference proteome</keyword>
<dbReference type="PANTHER" id="PTHR40628">
    <property type="entry name" value="CHROMO DOMAIN-CONTAINING PROTEIN"/>
    <property type="match status" value="1"/>
</dbReference>
<name>A0ABY0HM28_9PEZI</name>
<gene>
    <name evidence="2" type="ORF">DL762_000951</name>
</gene>
<comment type="caution">
    <text evidence="2">The sequence shown here is derived from an EMBL/GenBank/DDBJ whole genome shotgun (WGS) entry which is preliminary data.</text>
</comment>
<dbReference type="PANTHER" id="PTHR40628:SF1">
    <property type="entry name" value="CHROMO DOMAIN-CONTAINING PROTEIN"/>
    <property type="match status" value="1"/>
</dbReference>
<evidence type="ECO:0000313" key="2">
    <source>
        <dbReference type="EMBL" id="RYO93746.1"/>
    </source>
</evidence>